<keyword evidence="4" id="KW-0997">Cell inner membrane</keyword>
<feature type="transmembrane region" description="Helical" evidence="8">
    <location>
        <begin position="38"/>
        <end position="59"/>
    </location>
</feature>
<feature type="transmembrane region" description="Helical" evidence="8">
    <location>
        <begin position="71"/>
        <end position="91"/>
    </location>
</feature>
<feature type="domain" description="ABC transmembrane type-2" evidence="9">
    <location>
        <begin position="36"/>
        <end position="257"/>
    </location>
</feature>
<evidence type="ECO:0000256" key="1">
    <source>
        <dbReference type="ARBA" id="ARBA00004429"/>
    </source>
</evidence>
<protein>
    <recommendedName>
        <fullName evidence="9">ABC transmembrane type-2 domain-containing protein</fullName>
    </recommendedName>
</protein>
<dbReference type="InterPro" id="IPR013525">
    <property type="entry name" value="ABC2_TM"/>
</dbReference>
<feature type="transmembrane region" description="Helical" evidence="8">
    <location>
        <begin position="233"/>
        <end position="254"/>
    </location>
</feature>
<dbReference type="InterPro" id="IPR000412">
    <property type="entry name" value="ABC_2_transport"/>
</dbReference>
<feature type="transmembrane region" description="Helical" evidence="8">
    <location>
        <begin position="112"/>
        <end position="136"/>
    </location>
</feature>
<keyword evidence="6 8" id="KW-1133">Transmembrane helix</keyword>
<dbReference type="GO" id="GO:0015920">
    <property type="term" value="P:lipopolysaccharide transport"/>
    <property type="evidence" value="ECO:0007669"/>
    <property type="project" value="TreeGrafter"/>
</dbReference>
<dbReference type="EMBL" id="LAZR01000546">
    <property type="protein sequence ID" value="KKN64686.1"/>
    <property type="molecule type" value="Genomic_DNA"/>
</dbReference>
<dbReference type="InterPro" id="IPR047817">
    <property type="entry name" value="ABC2_TM_bact-type"/>
</dbReference>
<organism evidence="10">
    <name type="scientific">marine sediment metagenome</name>
    <dbReference type="NCBI Taxonomy" id="412755"/>
    <lineage>
        <taxon>unclassified sequences</taxon>
        <taxon>metagenomes</taxon>
        <taxon>ecological metagenomes</taxon>
    </lineage>
</organism>
<dbReference type="PANTHER" id="PTHR30413">
    <property type="entry name" value="INNER MEMBRANE TRANSPORT PERMEASE"/>
    <property type="match status" value="1"/>
</dbReference>
<comment type="caution">
    <text evidence="10">The sequence shown here is derived from an EMBL/GenBank/DDBJ whole genome shotgun (WGS) entry which is preliminary data.</text>
</comment>
<evidence type="ECO:0000256" key="2">
    <source>
        <dbReference type="ARBA" id="ARBA00022448"/>
    </source>
</evidence>
<evidence type="ECO:0000256" key="6">
    <source>
        <dbReference type="ARBA" id="ARBA00022989"/>
    </source>
</evidence>
<feature type="transmembrane region" description="Helical" evidence="8">
    <location>
        <begin position="148"/>
        <end position="169"/>
    </location>
</feature>
<dbReference type="PRINTS" id="PR00164">
    <property type="entry name" value="ABC2TRNSPORT"/>
</dbReference>
<accession>A0A0F9UU25</accession>
<comment type="subcellular location">
    <subcellularLocation>
        <location evidence="1">Cell inner membrane</location>
        <topology evidence="1">Multi-pass membrane protein</topology>
    </subcellularLocation>
</comment>
<reference evidence="10" key="1">
    <citation type="journal article" date="2015" name="Nature">
        <title>Complex archaea that bridge the gap between prokaryotes and eukaryotes.</title>
        <authorList>
            <person name="Spang A."/>
            <person name="Saw J.H."/>
            <person name="Jorgensen S.L."/>
            <person name="Zaremba-Niedzwiedzka K."/>
            <person name="Martijn J."/>
            <person name="Lind A.E."/>
            <person name="van Eijk R."/>
            <person name="Schleper C."/>
            <person name="Guy L."/>
            <person name="Ettema T.J."/>
        </authorList>
    </citation>
    <scope>NUCLEOTIDE SEQUENCE</scope>
</reference>
<dbReference type="Pfam" id="PF01061">
    <property type="entry name" value="ABC2_membrane"/>
    <property type="match status" value="1"/>
</dbReference>
<evidence type="ECO:0000256" key="4">
    <source>
        <dbReference type="ARBA" id="ARBA00022519"/>
    </source>
</evidence>
<keyword evidence="7 8" id="KW-0472">Membrane</keyword>
<name>A0A0F9UU25_9ZZZZ</name>
<dbReference type="AlphaFoldDB" id="A0A0F9UU25"/>
<gene>
    <name evidence="10" type="ORF">LCGC14_0488950</name>
</gene>
<dbReference type="GO" id="GO:0140359">
    <property type="term" value="F:ABC-type transporter activity"/>
    <property type="evidence" value="ECO:0007669"/>
    <property type="project" value="InterPro"/>
</dbReference>
<keyword evidence="3" id="KW-1003">Cell membrane</keyword>
<dbReference type="GO" id="GO:0043190">
    <property type="term" value="C:ATP-binding cassette (ABC) transporter complex"/>
    <property type="evidence" value="ECO:0007669"/>
    <property type="project" value="InterPro"/>
</dbReference>
<keyword evidence="5 8" id="KW-0812">Transmembrane</keyword>
<dbReference type="PROSITE" id="PS51012">
    <property type="entry name" value="ABC_TM2"/>
    <property type="match status" value="1"/>
</dbReference>
<evidence type="ECO:0000256" key="8">
    <source>
        <dbReference type="SAM" id="Phobius"/>
    </source>
</evidence>
<feature type="transmembrane region" description="Helical" evidence="8">
    <location>
        <begin position="181"/>
        <end position="201"/>
    </location>
</feature>
<evidence type="ECO:0000313" key="10">
    <source>
        <dbReference type="EMBL" id="KKN64686.1"/>
    </source>
</evidence>
<proteinExistence type="predicted"/>
<evidence type="ECO:0000256" key="7">
    <source>
        <dbReference type="ARBA" id="ARBA00023136"/>
    </source>
</evidence>
<keyword evidence="2" id="KW-0813">Transport</keyword>
<evidence type="ECO:0000256" key="3">
    <source>
        <dbReference type="ARBA" id="ARBA00022475"/>
    </source>
</evidence>
<evidence type="ECO:0000256" key="5">
    <source>
        <dbReference type="ARBA" id="ARBA00022692"/>
    </source>
</evidence>
<sequence length="264" mass="29917">MKLNLRHKRTMLFATPRIIFALILREIGTSYGRSPGGYLWALAEPVLGIALLTVIFSIGFRTPPIGVNFPLFYATGLLPFLMFVDLSNKVAQAINYSKQLLAYPRVTFIDALLGRFILNFLTQFLVAFITLAGVILCFDTRAALNFSQIASGLGLIAALSFGLGTFNCFMMSMFQIWQRIYAIFTRPLLLLSGVIFLYSTVPEPYRGWLWYNPLVHIVGRVRAGFYPNYDAPFVSVSYVYAISAFFGIFGLLLLRRYHRDILER</sequence>
<dbReference type="PANTHER" id="PTHR30413:SF8">
    <property type="entry name" value="TRANSPORT PERMEASE PROTEIN"/>
    <property type="match status" value="1"/>
</dbReference>
<evidence type="ECO:0000259" key="9">
    <source>
        <dbReference type="PROSITE" id="PS51012"/>
    </source>
</evidence>